<evidence type="ECO:0000256" key="2">
    <source>
        <dbReference type="ARBA" id="ARBA00022748"/>
    </source>
</evidence>
<dbReference type="Gene3D" id="3.40.30.10">
    <property type="entry name" value="Glutaredoxin"/>
    <property type="match status" value="1"/>
</dbReference>
<organism evidence="7 8">
    <name type="scientific">Labilibaculum manganireducens</name>
    <dbReference type="NCBI Taxonomy" id="1940525"/>
    <lineage>
        <taxon>Bacteria</taxon>
        <taxon>Pseudomonadati</taxon>
        <taxon>Bacteroidota</taxon>
        <taxon>Bacteroidia</taxon>
        <taxon>Marinilabiliales</taxon>
        <taxon>Marinifilaceae</taxon>
        <taxon>Labilibaculum</taxon>
    </lineage>
</organism>
<evidence type="ECO:0000259" key="6">
    <source>
        <dbReference type="PROSITE" id="PS51352"/>
    </source>
</evidence>
<evidence type="ECO:0000256" key="5">
    <source>
        <dbReference type="SAM" id="SignalP"/>
    </source>
</evidence>
<dbReference type="CDD" id="cd02966">
    <property type="entry name" value="TlpA_like_family"/>
    <property type="match status" value="1"/>
</dbReference>
<dbReference type="RefSeq" id="WP_101311282.1">
    <property type="nucleotide sequence ID" value="NZ_MVDE01000039.1"/>
</dbReference>
<keyword evidence="3" id="KW-1015">Disulfide bond</keyword>
<dbReference type="SUPFAM" id="SSF52833">
    <property type="entry name" value="Thioredoxin-like"/>
    <property type="match status" value="1"/>
</dbReference>
<evidence type="ECO:0000313" key="7">
    <source>
        <dbReference type="EMBL" id="PKQ61941.1"/>
    </source>
</evidence>
<evidence type="ECO:0000256" key="3">
    <source>
        <dbReference type="ARBA" id="ARBA00023157"/>
    </source>
</evidence>
<proteinExistence type="predicted"/>
<feature type="signal peptide" evidence="5">
    <location>
        <begin position="1"/>
        <end position="22"/>
    </location>
</feature>
<dbReference type="AlphaFoldDB" id="A0A2N3HV89"/>
<dbReference type="Pfam" id="PF08534">
    <property type="entry name" value="Redoxin"/>
    <property type="match status" value="1"/>
</dbReference>
<comment type="caution">
    <text evidence="7">The sequence shown here is derived from an EMBL/GenBank/DDBJ whole genome shotgun (WGS) entry which is preliminary data.</text>
</comment>
<dbReference type="PANTHER" id="PTHR42852:SF6">
    <property type="entry name" value="THIOL:DISULFIDE INTERCHANGE PROTEIN DSBE"/>
    <property type="match status" value="1"/>
</dbReference>
<sequence length="174" mass="19631">MNKVIITIGFIMGLVFSGMAQAQDSRGYIVKVGDVAPDFEMNLTDGSKLKLSDLKGKVVMLQFTASWCGVCRKEMPFIEKEIWQKHKEKVFALYALDLDEPQEKAEKLIAATGITYPVALDEGAGIFTKYAHKESGVTRNVIVNKEGKIIYLTRLFNREEFDGMKMVIENELKK</sequence>
<evidence type="ECO:0000313" key="8">
    <source>
        <dbReference type="Proteomes" id="UP000233618"/>
    </source>
</evidence>
<name>A0A2N3HV89_9BACT</name>
<evidence type="ECO:0000256" key="1">
    <source>
        <dbReference type="ARBA" id="ARBA00004196"/>
    </source>
</evidence>
<dbReference type="InterPro" id="IPR036249">
    <property type="entry name" value="Thioredoxin-like_sf"/>
</dbReference>
<dbReference type="InterPro" id="IPR013740">
    <property type="entry name" value="Redoxin"/>
</dbReference>
<feature type="chain" id="PRO_5014671847" evidence="5">
    <location>
        <begin position="23"/>
        <end position="174"/>
    </location>
</feature>
<dbReference type="InterPro" id="IPR013766">
    <property type="entry name" value="Thioredoxin_domain"/>
</dbReference>
<reference evidence="7 8" key="1">
    <citation type="journal article" date="2017" name="Front. Microbiol.">
        <title>Labilibaculum manganireducens gen. nov., sp. nov. and Labilibaculum filiforme sp. nov., Novel Bacteroidetes Isolated from Subsurface Sediments of the Baltic Sea.</title>
        <authorList>
            <person name="Vandieken V."/>
            <person name="Marshall I.P."/>
            <person name="Niemann H."/>
            <person name="Engelen B."/>
            <person name="Cypionka H."/>
        </authorList>
    </citation>
    <scope>NUCLEOTIDE SEQUENCE [LARGE SCALE GENOMIC DNA]</scope>
    <source>
        <strain evidence="7 8">59.10-2M</strain>
    </source>
</reference>
<protein>
    <submittedName>
        <fullName evidence="7">Redoxin</fullName>
    </submittedName>
</protein>
<accession>A0A2N3HV89</accession>
<keyword evidence="4" id="KW-0676">Redox-active center</keyword>
<keyword evidence="5" id="KW-0732">Signal</keyword>
<comment type="subcellular location">
    <subcellularLocation>
        <location evidence="1">Cell envelope</location>
    </subcellularLocation>
</comment>
<dbReference type="GO" id="GO:0030313">
    <property type="term" value="C:cell envelope"/>
    <property type="evidence" value="ECO:0007669"/>
    <property type="project" value="UniProtKB-SubCell"/>
</dbReference>
<dbReference type="InterPro" id="IPR050553">
    <property type="entry name" value="Thioredoxin_ResA/DsbE_sf"/>
</dbReference>
<dbReference type="EMBL" id="MVDE01000039">
    <property type="protein sequence ID" value="PKQ61941.1"/>
    <property type="molecule type" value="Genomic_DNA"/>
</dbReference>
<dbReference type="PROSITE" id="PS51352">
    <property type="entry name" value="THIOREDOXIN_2"/>
    <property type="match status" value="1"/>
</dbReference>
<evidence type="ECO:0000256" key="4">
    <source>
        <dbReference type="ARBA" id="ARBA00023284"/>
    </source>
</evidence>
<keyword evidence="2" id="KW-0201">Cytochrome c-type biogenesis</keyword>
<dbReference type="GO" id="GO:0016491">
    <property type="term" value="F:oxidoreductase activity"/>
    <property type="evidence" value="ECO:0007669"/>
    <property type="project" value="InterPro"/>
</dbReference>
<gene>
    <name evidence="7" type="ORF">BZG01_18190</name>
</gene>
<dbReference type="PANTHER" id="PTHR42852">
    <property type="entry name" value="THIOL:DISULFIDE INTERCHANGE PROTEIN DSBE"/>
    <property type="match status" value="1"/>
</dbReference>
<feature type="domain" description="Thioredoxin" evidence="6">
    <location>
        <begin position="30"/>
        <end position="173"/>
    </location>
</feature>
<dbReference type="GO" id="GO:0017004">
    <property type="term" value="P:cytochrome complex assembly"/>
    <property type="evidence" value="ECO:0007669"/>
    <property type="project" value="UniProtKB-KW"/>
</dbReference>
<dbReference type="Proteomes" id="UP000233618">
    <property type="component" value="Unassembled WGS sequence"/>
</dbReference>
<keyword evidence="8" id="KW-1185">Reference proteome</keyword>